<evidence type="ECO:0000313" key="1">
    <source>
        <dbReference type="EMBL" id="TFW31757.1"/>
    </source>
</evidence>
<proteinExistence type="predicted"/>
<name>A0A4Y9SYD5_9BURK</name>
<gene>
    <name evidence="1" type="ORF">E4O92_12470</name>
</gene>
<accession>A0A4Y9SYD5</accession>
<sequence length="74" mass="8585">MLQVLATHRIVVFDSELLGLRGDQYATALVTWNDDYHADGYWAWFQKFFDEERFEAVLCPTDGLQAPIDYGLLQ</sequence>
<dbReference type="Proteomes" id="UP000297258">
    <property type="component" value="Unassembled WGS sequence"/>
</dbReference>
<keyword evidence="2" id="KW-1185">Reference proteome</keyword>
<reference evidence="1 2" key="1">
    <citation type="submission" date="2019-03" db="EMBL/GenBank/DDBJ databases">
        <title>Draft genome of Massilia hortus sp. nov., a novel bacterial species of the Oxalobacteraceae family.</title>
        <authorList>
            <person name="Peta V."/>
            <person name="Raths R."/>
            <person name="Bucking H."/>
        </authorList>
    </citation>
    <scope>NUCLEOTIDE SEQUENCE [LARGE SCALE GENOMIC DNA]</scope>
    <source>
        <strain evidence="1 2">ONC3</strain>
    </source>
</reference>
<comment type="caution">
    <text evidence="1">The sequence shown here is derived from an EMBL/GenBank/DDBJ whole genome shotgun (WGS) entry which is preliminary data.</text>
</comment>
<dbReference type="AlphaFoldDB" id="A0A4Y9SYD5"/>
<protein>
    <submittedName>
        <fullName evidence="1">Uncharacterized protein</fullName>
    </submittedName>
</protein>
<evidence type="ECO:0000313" key="2">
    <source>
        <dbReference type="Proteomes" id="UP000297258"/>
    </source>
</evidence>
<organism evidence="1 2">
    <name type="scientific">Massilia horti</name>
    <dbReference type="NCBI Taxonomy" id="2562153"/>
    <lineage>
        <taxon>Bacteria</taxon>
        <taxon>Pseudomonadati</taxon>
        <taxon>Pseudomonadota</taxon>
        <taxon>Betaproteobacteria</taxon>
        <taxon>Burkholderiales</taxon>
        <taxon>Oxalobacteraceae</taxon>
        <taxon>Telluria group</taxon>
        <taxon>Massilia</taxon>
    </lineage>
</organism>
<dbReference type="RefSeq" id="WP_135190097.1">
    <property type="nucleotide sequence ID" value="NZ_SPUM01000081.1"/>
</dbReference>
<dbReference type="EMBL" id="SPUM01000081">
    <property type="protein sequence ID" value="TFW31757.1"/>
    <property type="molecule type" value="Genomic_DNA"/>
</dbReference>